<dbReference type="AlphaFoldDB" id="A0A3M0GEE8"/>
<reference evidence="3 4" key="1">
    <citation type="submission" date="2018-10" db="EMBL/GenBank/DDBJ databases">
        <title>Corynebacterium macginleyi genome sequencing and assembly of the type strain and two clinical samples.</title>
        <authorList>
            <person name="Bernier A.-M."/>
            <person name="Bernard K."/>
        </authorList>
    </citation>
    <scope>NUCLEOTIDE SEQUENCE [LARGE SCALE GENOMIC DNA]</scope>
    <source>
        <strain evidence="3 4">NML 120205</strain>
    </source>
</reference>
<name>A0A3M0GEE8_9CORY</name>
<evidence type="ECO:0000313" key="3">
    <source>
        <dbReference type="EMBL" id="RMB63114.1"/>
    </source>
</evidence>
<dbReference type="InterPro" id="IPR056303">
    <property type="entry name" value="AMIN-like"/>
</dbReference>
<proteinExistence type="predicted"/>
<feature type="chain" id="PRO_5018240312" description="AMIN-like domain-containing protein" evidence="1">
    <location>
        <begin position="25"/>
        <end position="185"/>
    </location>
</feature>
<keyword evidence="1" id="KW-0732">Signal</keyword>
<feature type="signal peptide" evidence="1">
    <location>
        <begin position="1"/>
        <end position="24"/>
    </location>
</feature>
<dbReference type="PROSITE" id="PS51257">
    <property type="entry name" value="PROKAR_LIPOPROTEIN"/>
    <property type="match status" value="1"/>
</dbReference>
<sequence length="185" mass="19925">MYKARLSLLLAAAAFLTGCSTESADDTTMAAPVGNSRISPLGEADMSMKTLRPTAPSKLVVTKVRVGQHEGFERAVFEFEGEGSPGWFVDYADNPKQQGSGQPINYAGDTALNVNIDGVVYPFEAGIDEPRIGIVDAPADGVITQVVNGRTYEGRSQFVIGMNQRKPYSVQVLENPTRLVVDIRS</sequence>
<organism evidence="3 4">
    <name type="scientific">Corynebacterium macginleyi</name>
    <dbReference type="NCBI Taxonomy" id="38290"/>
    <lineage>
        <taxon>Bacteria</taxon>
        <taxon>Bacillati</taxon>
        <taxon>Actinomycetota</taxon>
        <taxon>Actinomycetes</taxon>
        <taxon>Mycobacteriales</taxon>
        <taxon>Corynebacteriaceae</taxon>
        <taxon>Corynebacterium</taxon>
    </lineage>
</organism>
<feature type="domain" description="AMIN-like" evidence="2">
    <location>
        <begin position="60"/>
        <end position="184"/>
    </location>
</feature>
<dbReference type="RefSeq" id="WP_121927570.1">
    <property type="nucleotide sequence ID" value="NZ_JBAHVG010000001.1"/>
</dbReference>
<dbReference type="Proteomes" id="UP000270649">
    <property type="component" value="Unassembled WGS sequence"/>
</dbReference>
<dbReference type="EMBL" id="REGC01000003">
    <property type="protein sequence ID" value="RMB63114.1"/>
    <property type="molecule type" value="Genomic_DNA"/>
</dbReference>
<gene>
    <name evidence="3" type="ORF">D9543_03775</name>
</gene>
<dbReference type="Pfam" id="PF24837">
    <property type="entry name" value="AMIN-like"/>
    <property type="match status" value="1"/>
</dbReference>
<accession>A0A3M0GEE8</accession>
<evidence type="ECO:0000256" key="1">
    <source>
        <dbReference type="SAM" id="SignalP"/>
    </source>
</evidence>
<evidence type="ECO:0000259" key="2">
    <source>
        <dbReference type="Pfam" id="PF24837"/>
    </source>
</evidence>
<protein>
    <recommendedName>
        <fullName evidence="2">AMIN-like domain-containing protein</fullName>
    </recommendedName>
</protein>
<evidence type="ECO:0000313" key="4">
    <source>
        <dbReference type="Proteomes" id="UP000270649"/>
    </source>
</evidence>
<comment type="caution">
    <text evidence="3">The sequence shown here is derived from an EMBL/GenBank/DDBJ whole genome shotgun (WGS) entry which is preliminary data.</text>
</comment>